<accession>A0A1F4Y3P1</accession>
<evidence type="ECO:0000313" key="1">
    <source>
        <dbReference type="EMBL" id="OGC88484.1"/>
    </source>
</evidence>
<evidence type="ECO:0008006" key="3">
    <source>
        <dbReference type="Google" id="ProtNLM"/>
    </source>
</evidence>
<dbReference type="Proteomes" id="UP000176568">
    <property type="component" value="Unassembled WGS sequence"/>
</dbReference>
<reference evidence="1 2" key="1">
    <citation type="journal article" date="2016" name="Nat. Commun.">
        <title>Thousands of microbial genomes shed light on interconnected biogeochemical processes in an aquifer system.</title>
        <authorList>
            <person name="Anantharaman K."/>
            <person name="Brown C.T."/>
            <person name="Hug L.A."/>
            <person name="Sharon I."/>
            <person name="Castelle C.J."/>
            <person name="Probst A.J."/>
            <person name="Thomas B.C."/>
            <person name="Singh A."/>
            <person name="Wilkins M.J."/>
            <person name="Karaoz U."/>
            <person name="Brodie E.L."/>
            <person name="Williams K.H."/>
            <person name="Hubbard S.S."/>
            <person name="Banfield J.F."/>
        </authorList>
    </citation>
    <scope>NUCLEOTIDE SEQUENCE [LARGE SCALE GENOMIC DNA]</scope>
</reference>
<protein>
    <recommendedName>
        <fullName evidence="3">ATP synthase subunit delta</fullName>
    </recommendedName>
</protein>
<organism evidence="1 2">
    <name type="scientific">Candidatus Adlerbacteria bacterium RIFOXYC1_FULL_48_26</name>
    <dbReference type="NCBI Taxonomy" id="1797247"/>
    <lineage>
        <taxon>Bacteria</taxon>
        <taxon>Candidatus Adleribacteriota</taxon>
    </lineage>
</organism>
<evidence type="ECO:0000313" key="2">
    <source>
        <dbReference type="Proteomes" id="UP000176568"/>
    </source>
</evidence>
<dbReference type="AlphaFoldDB" id="A0A1F4Y3P1"/>
<sequence length="87" mass="10273">MKIAATYARALFDLIENDGSKKAATYLSNLDGVLKRRGHQRLLPQIFNQYQRLELSKQRSEKQQEVTPEQERTRHLLELYRKLTQTV</sequence>
<dbReference type="EMBL" id="MEXB01000008">
    <property type="protein sequence ID" value="OGC88484.1"/>
    <property type="molecule type" value="Genomic_DNA"/>
</dbReference>
<proteinExistence type="predicted"/>
<comment type="caution">
    <text evidence="1">The sequence shown here is derived from an EMBL/GenBank/DDBJ whole genome shotgun (WGS) entry which is preliminary data.</text>
</comment>
<name>A0A1F4Y3P1_9BACT</name>
<gene>
    <name evidence="1" type="ORF">A2419_01955</name>
</gene>
<dbReference type="STRING" id="1797247.A2419_01955"/>